<reference evidence="3 4" key="1">
    <citation type="submission" date="2019-03" db="EMBL/GenBank/DDBJ databases">
        <title>Cellulosimicrobium funkei JCM14302 Assembly.</title>
        <authorList>
            <person name="Dou T."/>
        </authorList>
    </citation>
    <scope>NUCLEOTIDE SEQUENCE [LARGE SCALE GENOMIC DNA]</scope>
    <source>
        <strain evidence="3 4">JCM 14302</strain>
    </source>
</reference>
<comment type="caution">
    <text evidence="3">The sequence shown here is derived from an EMBL/GenBank/DDBJ whole genome shotgun (WGS) entry which is preliminary data.</text>
</comment>
<organism evidence="3 4">
    <name type="scientific">Cellulosimicrobium funkei</name>
    <dbReference type="NCBI Taxonomy" id="264251"/>
    <lineage>
        <taxon>Bacteria</taxon>
        <taxon>Bacillati</taxon>
        <taxon>Actinomycetota</taxon>
        <taxon>Actinomycetes</taxon>
        <taxon>Micrococcales</taxon>
        <taxon>Promicromonosporaceae</taxon>
        <taxon>Cellulosimicrobium</taxon>
    </lineage>
</organism>
<evidence type="ECO:0000313" key="4">
    <source>
        <dbReference type="Proteomes" id="UP000298003"/>
    </source>
</evidence>
<feature type="region of interest" description="Disordered" evidence="1">
    <location>
        <begin position="111"/>
        <end position="154"/>
    </location>
</feature>
<feature type="compositionally biased region" description="Basic and acidic residues" evidence="1">
    <location>
        <begin position="282"/>
        <end position="294"/>
    </location>
</feature>
<evidence type="ECO:0000256" key="1">
    <source>
        <dbReference type="SAM" id="MobiDB-lite"/>
    </source>
</evidence>
<feature type="compositionally biased region" description="Polar residues" evidence="1">
    <location>
        <begin position="337"/>
        <end position="346"/>
    </location>
</feature>
<dbReference type="AlphaFoldDB" id="A0A4Y8R084"/>
<dbReference type="RefSeq" id="WP_061268790.1">
    <property type="nucleotide sequence ID" value="NZ_SOZH01000007.1"/>
</dbReference>
<feature type="compositionally biased region" description="Low complexity" evidence="1">
    <location>
        <begin position="240"/>
        <end position="259"/>
    </location>
</feature>
<keyword evidence="2" id="KW-0472">Membrane</keyword>
<feature type="transmembrane region" description="Helical" evidence="2">
    <location>
        <begin position="207"/>
        <end position="228"/>
    </location>
</feature>
<keyword evidence="2" id="KW-1133">Transmembrane helix</keyword>
<dbReference type="EMBL" id="SOZH01000007">
    <property type="protein sequence ID" value="TFF08477.1"/>
    <property type="molecule type" value="Genomic_DNA"/>
</dbReference>
<name>A0A4Y8R084_9MICO</name>
<protein>
    <submittedName>
        <fullName evidence="3">Uncharacterized protein</fullName>
    </submittedName>
</protein>
<keyword evidence="2" id="KW-0812">Transmembrane</keyword>
<evidence type="ECO:0000313" key="3">
    <source>
        <dbReference type="EMBL" id="TFF08477.1"/>
    </source>
</evidence>
<feature type="compositionally biased region" description="Acidic residues" evidence="1">
    <location>
        <begin position="113"/>
        <end position="137"/>
    </location>
</feature>
<evidence type="ECO:0000256" key="2">
    <source>
        <dbReference type="SAM" id="Phobius"/>
    </source>
</evidence>
<keyword evidence="4" id="KW-1185">Reference proteome</keyword>
<accession>A0A4Y8R084</accession>
<proteinExistence type="predicted"/>
<dbReference type="GeneID" id="95685325"/>
<gene>
    <name evidence="3" type="ORF">E1O70_12565</name>
</gene>
<dbReference type="Proteomes" id="UP000298003">
    <property type="component" value="Unassembled WGS sequence"/>
</dbReference>
<sequence length="382" mass="39363">MLQRTIAALLLVGGLVAAGLGVATATVWRDSDTVVATTAYTGDGTVLVTAPGVLDLVAEDVTIRATAPGEQQVTLAIGREADVTGWVGEDPHGVVTGLSDWDALATRAVDAPAAEDEPAEGDAPADGESPAEGETPAEGDATAETPVAGVDPAGSDMWLEEATGAGSASLRWSDQPGRWQLLAAGVGEDAVAPTVELSWPRQVETPFLWPGVIGGGVLILLGLGIGAASLRPRRRGPSGGTATSATPAVAPAGTTAGTSSDDDGDARDGEVPTDTAQVRMLTRRELREREEADRLAQQQARAQKPRRAWLTGQIPTVARGERRPRTAAQPTVDASAHPTTEDSASTRADAWRRAWGFTPGSDESAPAPAPESDPDETKDSTR</sequence>
<feature type="region of interest" description="Disordered" evidence="1">
    <location>
        <begin position="232"/>
        <end position="382"/>
    </location>
</feature>